<keyword evidence="4" id="KW-0143">Chaperone</keyword>
<dbReference type="EMBL" id="FMYQ01000007">
    <property type="protein sequence ID" value="SDC49394.1"/>
    <property type="molecule type" value="Genomic_DNA"/>
</dbReference>
<dbReference type="STRING" id="416944.SAMN05421548_107104"/>
<evidence type="ECO:0000313" key="6">
    <source>
        <dbReference type="EMBL" id="SDC49394.1"/>
    </source>
</evidence>
<proteinExistence type="inferred from homology"/>
<evidence type="ECO:0000256" key="2">
    <source>
        <dbReference type="ARBA" id="ARBA00022741"/>
    </source>
</evidence>
<dbReference type="Pfam" id="PF13589">
    <property type="entry name" value="HATPase_c_3"/>
    <property type="match status" value="1"/>
</dbReference>
<keyword evidence="6" id="KW-0808">Transferase</keyword>
<reference evidence="7" key="1">
    <citation type="submission" date="2016-09" db="EMBL/GenBank/DDBJ databases">
        <authorList>
            <person name="Varghese N."/>
            <person name="Submissions S."/>
        </authorList>
    </citation>
    <scope>NUCLEOTIDE SEQUENCE [LARGE SCALE GENOMIC DNA]</scope>
    <source>
        <strain evidence="7">TNe-862</strain>
    </source>
</reference>
<keyword evidence="7" id="KW-1185">Reference proteome</keyword>
<gene>
    <name evidence="6" type="ORF">SAMN05421548_107104</name>
</gene>
<dbReference type="Pfam" id="PF24391">
    <property type="entry name" value="HD-CE"/>
    <property type="match status" value="1"/>
</dbReference>
<sequence>MSIREPIVELKETELFKYLQSIDGDYAERITVFVSGIAPLMATIKNYFPYYTRHDAHHGYQVVCRIADCILPACLEHAAPEALSAPEVFLLIAAAYAHDLGMAVFPGEEQALAAKLNFTLEPGWETRECLQSHLRANHSSRGGTYIEMNAEELGVPRNLIAALDRLMKAHNYVIPKLEEELQVPFAAGNRESNLTQLAVVVCVADAIEFSDTRVVDGVLESLALDSSSAARKSYAENMKHVCTGDSLAVTDDGRIVVSGTFSEPEVLALAHRTFDEMEGWLQGYYDIDRRCKVPRLKIRGEPFQRDLVFTSGDFHRLGVRLNKRSVIDLIASNAVWRDQKGIALRELVQNAVEACRYRAHHSAPSDRYQPLVHVVFDRQRREVTVKDNGCGMSERVVLNNFLTVGSSRSREKSYADDGYAPIARFGIGFWSVFSISDMATVSTAPFESYRGKREQAERALGFGFDVQLTDLRDFTVFAPVERPCGTTITLRLKADVVIDDVYRSLKGELICSMVPLTISFDDAHEHIDAVLPEVNGQVLFGVRQPAAEDLGIKVFQYKDETESTRLSLGLAYRMEKGRATFMAAAGQSILGMMGGIHVPRTGVCGFAVPVRVGPLCIDVMRVGFYVANALTPQGFEFSIDRRQLIHNRAAEKFVADAQRMFHKGYRDFLKASGSYTPDVIYALAEEAASHGGNVYDVFTENELATAMQDFADLISLKLIPVTQRVSFDAAESNAKYLSLRELSKQKGTILCFQATRSPMRLGQGPYINVENRQSLELAYAFVQRGMAQASDVPLYLAPPNRSFSMLFDNDSTSTVNVVPAAQGLDACVLSVDLERVNFEEPPADVIAEIRGPWTGAIYWREFSTPDAKPYVFLGRHRVLVQRGSELQAHLQALADAGRFSALADTVNLLKEDEAGHQPPTLTHLL</sequence>
<dbReference type="OrthoDB" id="9802640at2"/>
<dbReference type="InterPro" id="IPR020575">
    <property type="entry name" value="Hsp90_N"/>
</dbReference>
<dbReference type="SUPFAM" id="SSF109604">
    <property type="entry name" value="HD-domain/PDEase-like"/>
    <property type="match status" value="1"/>
</dbReference>
<organism evidence="6 7">
    <name type="scientific">Paraburkholderia lycopersici</name>
    <dbReference type="NCBI Taxonomy" id="416944"/>
    <lineage>
        <taxon>Bacteria</taxon>
        <taxon>Pseudomonadati</taxon>
        <taxon>Pseudomonadota</taxon>
        <taxon>Betaproteobacteria</taxon>
        <taxon>Burkholderiales</taxon>
        <taxon>Burkholderiaceae</taxon>
        <taxon>Paraburkholderia</taxon>
    </lineage>
</organism>
<protein>
    <submittedName>
        <fullName evidence="6">Histidine kinase-, DNA gyrase B-, and HSP90-like ATPase</fullName>
    </submittedName>
</protein>
<dbReference type="RefSeq" id="WP_091996628.1">
    <property type="nucleotide sequence ID" value="NZ_FMYQ01000007.1"/>
</dbReference>
<dbReference type="GO" id="GO:0016301">
    <property type="term" value="F:kinase activity"/>
    <property type="evidence" value="ECO:0007669"/>
    <property type="project" value="UniProtKB-KW"/>
</dbReference>
<dbReference type="GO" id="GO:0005524">
    <property type="term" value="F:ATP binding"/>
    <property type="evidence" value="ECO:0007669"/>
    <property type="project" value="UniProtKB-KW"/>
</dbReference>
<keyword evidence="2" id="KW-0547">Nucleotide-binding</keyword>
<dbReference type="Gene3D" id="3.30.565.10">
    <property type="entry name" value="Histidine kinase-like ATPase, C-terminal domain"/>
    <property type="match status" value="1"/>
</dbReference>
<dbReference type="InterPro" id="IPR056471">
    <property type="entry name" value="HD-CE"/>
</dbReference>
<evidence type="ECO:0000256" key="3">
    <source>
        <dbReference type="ARBA" id="ARBA00022840"/>
    </source>
</evidence>
<dbReference type="AlphaFoldDB" id="A0A1G6M267"/>
<evidence type="ECO:0000313" key="7">
    <source>
        <dbReference type="Proteomes" id="UP000198908"/>
    </source>
</evidence>
<comment type="similarity">
    <text evidence="1">Belongs to the heat shock protein 90 family.</text>
</comment>
<dbReference type="InterPro" id="IPR036890">
    <property type="entry name" value="HATPase_C_sf"/>
</dbReference>
<accession>A0A1G6M267</accession>
<dbReference type="PRINTS" id="PR00775">
    <property type="entry name" value="HEATSHOCK90"/>
</dbReference>
<evidence type="ECO:0000256" key="1">
    <source>
        <dbReference type="ARBA" id="ARBA00008239"/>
    </source>
</evidence>
<keyword evidence="3" id="KW-0067">ATP-binding</keyword>
<name>A0A1G6M267_9BURK</name>
<dbReference type="Proteomes" id="UP000198908">
    <property type="component" value="Unassembled WGS sequence"/>
</dbReference>
<dbReference type="SUPFAM" id="SSF55874">
    <property type="entry name" value="ATPase domain of HSP90 chaperone/DNA topoisomerase II/histidine kinase"/>
    <property type="match status" value="1"/>
</dbReference>
<evidence type="ECO:0000256" key="4">
    <source>
        <dbReference type="ARBA" id="ARBA00023186"/>
    </source>
</evidence>
<dbReference type="InterPro" id="IPR001404">
    <property type="entry name" value="Hsp90_fam"/>
</dbReference>
<dbReference type="GO" id="GO:0016887">
    <property type="term" value="F:ATP hydrolysis activity"/>
    <property type="evidence" value="ECO:0007669"/>
    <property type="project" value="InterPro"/>
</dbReference>
<dbReference type="GO" id="GO:0140662">
    <property type="term" value="F:ATP-dependent protein folding chaperone"/>
    <property type="evidence" value="ECO:0007669"/>
    <property type="project" value="InterPro"/>
</dbReference>
<keyword evidence="6" id="KW-0418">Kinase</keyword>
<dbReference type="PANTHER" id="PTHR11528">
    <property type="entry name" value="HEAT SHOCK PROTEIN 90 FAMILY MEMBER"/>
    <property type="match status" value="1"/>
</dbReference>
<evidence type="ECO:0000259" key="5">
    <source>
        <dbReference type="Pfam" id="PF24391"/>
    </source>
</evidence>
<feature type="domain" description="HD-CE" evidence="5">
    <location>
        <begin position="48"/>
        <end position="280"/>
    </location>
</feature>
<dbReference type="GO" id="GO:0051082">
    <property type="term" value="F:unfolded protein binding"/>
    <property type="evidence" value="ECO:0007669"/>
    <property type="project" value="InterPro"/>
</dbReference>